<reference evidence="3 4" key="1">
    <citation type="submission" date="2008-07" db="EMBL/GenBank/DDBJ databases">
        <authorList>
            <person name="El-Sayed N."/>
            <person name="Caler E."/>
            <person name="Inman J."/>
            <person name="Amedeo P."/>
            <person name="Hass B."/>
            <person name="Wortman J."/>
        </authorList>
    </citation>
    <scope>NUCLEOTIDE SEQUENCE [LARGE SCALE GENOMIC DNA]</scope>
    <source>
        <strain evidence="4">ATCC 50983 / TXsc</strain>
    </source>
</reference>
<gene>
    <name evidence="3" type="ORF">Pmar_PMAR010066</name>
</gene>
<dbReference type="GO" id="GO:0001731">
    <property type="term" value="P:formation of translation preinitiation complex"/>
    <property type="evidence" value="ECO:0007669"/>
    <property type="project" value="InterPro"/>
</dbReference>
<proteinExistence type="predicted"/>
<dbReference type="OrthoDB" id="199771at2759"/>
<dbReference type="OMA" id="LCIIDDH"/>
<dbReference type="InterPro" id="IPR041366">
    <property type="entry name" value="Pre-PUA"/>
</dbReference>
<protein>
    <submittedName>
        <fullName evidence="3">Translation machinery-associated protein, putative</fullName>
    </submittedName>
</protein>
<dbReference type="Gene3D" id="3.30.780.10">
    <property type="entry name" value="SUI1-like domain"/>
    <property type="match status" value="1"/>
</dbReference>
<dbReference type="Pfam" id="PF25304">
    <property type="entry name" value="WHD_eIF2D"/>
    <property type="match status" value="1"/>
</dbReference>
<name>C5K4Q9_PERM5</name>
<keyword evidence="4" id="KW-1185">Reference proteome</keyword>
<evidence type="ECO:0000313" key="4">
    <source>
        <dbReference type="Proteomes" id="UP000007800"/>
    </source>
</evidence>
<sequence>MFRKPLGHTRETRLGGKDKKKLIAEILGQYPEASTSSLLGTGPVSELSLESKTTIYIVEGNIPVLFKLHGSTLLYPTVFGLNRTQGLTTVRYINRVESQEPFDAGVVCAVRVDDNGPYVAIGRSVLSSTQLNAAESAPMGVVGKAVEVIHSVGDQIFQMGPKGRLMPPPAEGQPPVENNLGGEEAETTSPEAPSECQQTPEIVMTESEPMSLAQYDELVRYAVIEVLANADKTSLPIQAAVLYSDAQKSCANLRKRPELISRLEELGPELKDESQIRVDIKRTSWRKVGKLLKELEKEGILKMKDRRGDVIITSISQGKEELQTHAITAKTAKSAPRTKPATSVEALKSSIESDLRVRVISMYKPHQVWKPVLEASMGRVLGKHDFLDAKQCRFYFQKYIKGLESSHEEVVGASGNRSSICVDNLIASALSKGGKKIQPDTMLSKAEIGKAFESKGLELYTAIIPSEGDELSSADVIDLLKYGPAPRITIRVTDKVSGNKTLTLIGGVDKYHLKLSEFAKALAKHNASSAAVRDDPVLGPNTVMVQGNVAQSVMQFLVEAVGVPRDRVEIIDRTRPNRRKH</sequence>
<dbReference type="InterPro" id="IPR048248">
    <property type="entry name" value="PUA_eIF2d-like"/>
</dbReference>
<dbReference type="InterPro" id="IPR039757">
    <property type="entry name" value="EIF2D"/>
</dbReference>
<feature type="region of interest" description="Disordered" evidence="1">
    <location>
        <begin position="163"/>
        <end position="197"/>
    </location>
</feature>
<dbReference type="CDD" id="cd21156">
    <property type="entry name" value="PUA_eIF2d-like"/>
    <property type="match status" value="1"/>
</dbReference>
<dbReference type="Proteomes" id="UP000007800">
    <property type="component" value="Unassembled WGS sequence"/>
</dbReference>
<dbReference type="InterPro" id="IPR001950">
    <property type="entry name" value="SUI1"/>
</dbReference>
<dbReference type="SUPFAM" id="SSF55159">
    <property type="entry name" value="eIF1-like"/>
    <property type="match status" value="1"/>
</dbReference>
<evidence type="ECO:0000313" key="3">
    <source>
        <dbReference type="EMBL" id="EER20331.1"/>
    </source>
</evidence>
<feature type="domain" description="SUI1" evidence="2">
    <location>
        <begin position="497"/>
        <end position="561"/>
    </location>
</feature>
<dbReference type="Pfam" id="PF01253">
    <property type="entry name" value="SUI1"/>
    <property type="match status" value="1"/>
</dbReference>
<dbReference type="InParanoid" id="C5K4Q9"/>
<accession>C5K4Q9</accession>
<evidence type="ECO:0000259" key="2">
    <source>
        <dbReference type="PROSITE" id="PS50296"/>
    </source>
</evidence>
<dbReference type="EMBL" id="GG670562">
    <property type="protein sequence ID" value="EER20331.1"/>
    <property type="molecule type" value="Genomic_DNA"/>
</dbReference>
<dbReference type="InterPro" id="IPR057429">
    <property type="entry name" value="WH_eIF2D"/>
</dbReference>
<dbReference type="GO" id="GO:0003743">
    <property type="term" value="F:translation initiation factor activity"/>
    <property type="evidence" value="ECO:0007669"/>
    <property type="project" value="InterPro"/>
</dbReference>
<evidence type="ECO:0000256" key="1">
    <source>
        <dbReference type="SAM" id="MobiDB-lite"/>
    </source>
</evidence>
<dbReference type="PANTHER" id="PTHR12217">
    <property type="entry name" value="EUKARYOTIC TRANSLATION INITIATION FACTOR 2D"/>
    <property type="match status" value="1"/>
</dbReference>
<dbReference type="InterPro" id="IPR036877">
    <property type="entry name" value="SUI1_dom_sf"/>
</dbReference>
<dbReference type="PROSITE" id="PS50296">
    <property type="entry name" value="SUI1"/>
    <property type="match status" value="1"/>
</dbReference>
<dbReference type="Pfam" id="PF17832">
    <property type="entry name" value="Pre-PUA"/>
    <property type="match status" value="1"/>
</dbReference>
<dbReference type="RefSeq" id="XP_002788535.1">
    <property type="nucleotide sequence ID" value="XM_002788489.1"/>
</dbReference>
<organism evidence="4">
    <name type="scientific">Perkinsus marinus (strain ATCC 50983 / TXsc)</name>
    <dbReference type="NCBI Taxonomy" id="423536"/>
    <lineage>
        <taxon>Eukaryota</taxon>
        <taxon>Sar</taxon>
        <taxon>Alveolata</taxon>
        <taxon>Perkinsozoa</taxon>
        <taxon>Perkinsea</taxon>
        <taxon>Perkinsida</taxon>
        <taxon>Perkinsidae</taxon>
        <taxon>Perkinsus</taxon>
    </lineage>
</organism>
<dbReference type="GeneID" id="9053884"/>
<feature type="compositionally biased region" description="Polar residues" evidence="1">
    <location>
        <begin position="187"/>
        <end position="197"/>
    </location>
</feature>
<dbReference type="AlphaFoldDB" id="C5K4Q9"/>
<dbReference type="PANTHER" id="PTHR12217:SF4">
    <property type="entry name" value="EUKARYOTIC TRANSLATION INITIATION FACTOR 2D"/>
    <property type="match status" value="1"/>
</dbReference>
<dbReference type="Gene3D" id="3.10.400.20">
    <property type="match status" value="2"/>
</dbReference>